<keyword evidence="9" id="KW-1185">Reference proteome</keyword>
<evidence type="ECO:0000256" key="2">
    <source>
        <dbReference type="ARBA" id="ARBA00022908"/>
    </source>
</evidence>
<comment type="caution">
    <text evidence="8">The sequence shown here is derived from an EMBL/GenBank/DDBJ whole genome shotgun (WGS) entry which is preliminary data.</text>
</comment>
<dbReference type="PANTHER" id="PTHR30461">
    <property type="entry name" value="DNA-INVERTASE FROM LAMBDOID PROPHAGE"/>
    <property type="match status" value="1"/>
</dbReference>
<dbReference type="Pfam" id="PF00239">
    <property type="entry name" value="Resolvase"/>
    <property type="match status" value="1"/>
</dbReference>
<keyword evidence="4" id="KW-0233">DNA recombination</keyword>
<feature type="active site" description="O-(5'-phospho-DNA)-serine intermediate" evidence="5 6">
    <location>
        <position position="10"/>
    </location>
</feature>
<feature type="domain" description="Resolvase/invertase-type recombinase catalytic" evidence="7">
    <location>
        <begin position="2"/>
        <end position="146"/>
    </location>
</feature>
<dbReference type="PROSITE" id="PS00397">
    <property type="entry name" value="RECOMBINASES_1"/>
    <property type="match status" value="1"/>
</dbReference>
<dbReference type="PROSITE" id="PS51736">
    <property type="entry name" value="RECOMBINASES_3"/>
    <property type="match status" value="1"/>
</dbReference>
<dbReference type="Proteomes" id="UP000306509">
    <property type="component" value="Unassembled WGS sequence"/>
</dbReference>
<dbReference type="PANTHER" id="PTHR30461:SF26">
    <property type="entry name" value="RESOLVASE HOMOLOG YNEB"/>
    <property type="match status" value="1"/>
</dbReference>
<dbReference type="InterPro" id="IPR036162">
    <property type="entry name" value="Resolvase-like_N_sf"/>
</dbReference>
<dbReference type="AlphaFoldDB" id="A0A4U8Q031"/>
<evidence type="ECO:0000313" key="8">
    <source>
        <dbReference type="EMBL" id="TLC97886.1"/>
    </source>
</evidence>
<keyword evidence="3" id="KW-0238">DNA-binding</keyword>
<evidence type="ECO:0000313" key="9">
    <source>
        <dbReference type="Proteomes" id="UP000306509"/>
    </source>
</evidence>
<dbReference type="SUPFAM" id="SSF53041">
    <property type="entry name" value="Resolvase-like"/>
    <property type="match status" value="1"/>
</dbReference>
<organism evidence="8 9">
    <name type="scientific">Robinsoniella peoriensis</name>
    <dbReference type="NCBI Taxonomy" id="180332"/>
    <lineage>
        <taxon>Bacteria</taxon>
        <taxon>Bacillati</taxon>
        <taxon>Bacillota</taxon>
        <taxon>Clostridia</taxon>
        <taxon>Lachnospirales</taxon>
        <taxon>Lachnospiraceae</taxon>
        <taxon>Robinsoniella</taxon>
    </lineage>
</organism>
<sequence length="197" mass="22924">MKKYGYVRVSTKEQNEDRQMIALSRWGVRDADIYMDKLSGKDFNRPQYRKLLKRIKPGDLIVIKSIDRLGRNYQEIIDQWRVITNNKGADVLVLDMPLLDTRKGKDLMGTFIADMVLQLLSYVAQTERENIRQRQAEGIEAAKIRGVQFGRPCKDIPPEFHLIRSRWEVGEISGREAARQLAVSHNTFFKWINSVQS</sequence>
<name>A0A4U8Q031_9FIRM</name>
<dbReference type="STRING" id="180332.GCA_000797495_02351"/>
<dbReference type="InterPro" id="IPR006119">
    <property type="entry name" value="Resolv_N"/>
</dbReference>
<reference evidence="8 9" key="1">
    <citation type="journal article" date="2019" name="Anaerobe">
        <title>Detection of Robinsoniella peoriensis in multiple bone samples of a trauma patient.</title>
        <authorList>
            <person name="Schrottner P."/>
            <person name="Hartwich K."/>
            <person name="Bunk B."/>
            <person name="Schober I."/>
            <person name="Helbig S."/>
            <person name="Rudolph W.W."/>
            <person name="Gunzer F."/>
        </authorList>
    </citation>
    <scope>NUCLEOTIDE SEQUENCE [LARGE SCALE GENOMIC DNA]</scope>
    <source>
        <strain evidence="8 9">DSM 106044</strain>
    </source>
</reference>
<evidence type="ECO:0000256" key="4">
    <source>
        <dbReference type="ARBA" id="ARBA00023172"/>
    </source>
</evidence>
<dbReference type="EMBL" id="QGQD01000107">
    <property type="protein sequence ID" value="TLC97886.1"/>
    <property type="molecule type" value="Genomic_DNA"/>
</dbReference>
<dbReference type="RefSeq" id="WP_138004065.1">
    <property type="nucleotide sequence ID" value="NZ_QGQD01000107.1"/>
</dbReference>
<evidence type="ECO:0000256" key="3">
    <source>
        <dbReference type="ARBA" id="ARBA00023125"/>
    </source>
</evidence>
<dbReference type="CDD" id="cd03768">
    <property type="entry name" value="SR_ResInv"/>
    <property type="match status" value="1"/>
</dbReference>
<evidence type="ECO:0000256" key="5">
    <source>
        <dbReference type="PIRSR" id="PIRSR606118-50"/>
    </source>
</evidence>
<evidence type="ECO:0000256" key="6">
    <source>
        <dbReference type="PROSITE-ProRule" id="PRU10137"/>
    </source>
</evidence>
<dbReference type="InterPro" id="IPR050639">
    <property type="entry name" value="SSR_resolvase"/>
</dbReference>
<dbReference type="SMART" id="SM00857">
    <property type="entry name" value="Resolvase"/>
    <property type="match status" value="1"/>
</dbReference>
<dbReference type="PROSITE" id="PS00398">
    <property type="entry name" value="RECOMBINASES_2"/>
    <property type="match status" value="1"/>
</dbReference>
<accession>A0A4U8Q031</accession>
<keyword evidence="2" id="KW-0229">DNA integration</keyword>
<protein>
    <submittedName>
        <fullName evidence="8">Putative DNA-invertase bin3</fullName>
    </submittedName>
</protein>
<gene>
    <name evidence="8" type="primary">bin3_3</name>
    <name evidence="8" type="ORF">DSM106044_05249</name>
</gene>
<evidence type="ECO:0000256" key="1">
    <source>
        <dbReference type="ARBA" id="ARBA00009913"/>
    </source>
</evidence>
<dbReference type="GO" id="GO:0000150">
    <property type="term" value="F:DNA strand exchange activity"/>
    <property type="evidence" value="ECO:0007669"/>
    <property type="project" value="InterPro"/>
</dbReference>
<proteinExistence type="inferred from homology"/>
<dbReference type="GO" id="GO:0015074">
    <property type="term" value="P:DNA integration"/>
    <property type="evidence" value="ECO:0007669"/>
    <property type="project" value="UniProtKB-KW"/>
</dbReference>
<comment type="similarity">
    <text evidence="1">Belongs to the site-specific recombinase resolvase family.</text>
</comment>
<evidence type="ECO:0000259" key="7">
    <source>
        <dbReference type="PROSITE" id="PS51736"/>
    </source>
</evidence>
<dbReference type="InterPro" id="IPR006118">
    <property type="entry name" value="Recombinase_CS"/>
</dbReference>
<dbReference type="Gene3D" id="3.40.50.1390">
    <property type="entry name" value="Resolvase, N-terminal catalytic domain"/>
    <property type="match status" value="1"/>
</dbReference>
<dbReference type="GO" id="GO:0003677">
    <property type="term" value="F:DNA binding"/>
    <property type="evidence" value="ECO:0007669"/>
    <property type="project" value="UniProtKB-KW"/>
</dbReference>